<accession>A0A7Z0IVL6</accession>
<name>A0A7Z0IVL6_9ACTN</name>
<proteinExistence type="predicted"/>
<dbReference type="RefSeq" id="WP_179661792.1">
    <property type="nucleotide sequence ID" value="NZ_JACBZR010000002.1"/>
</dbReference>
<evidence type="ECO:0000313" key="3">
    <source>
        <dbReference type="Proteomes" id="UP000564496"/>
    </source>
</evidence>
<comment type="caution">
    <text evidence="2">The sequence shown here is derived from an EMBL/GenBank/DDBJ whole genome shotgun (WGS) entry which is preliminary data.</text>
</comment>
<feature type="region of interest" description="Disordered" evidence="1">
    <location>
        <begin position="1"/>
        <end position="47"/>
    </location>
</feature>
<dbReference type="AlphaFoldDB" id="A0A7Z0IVL6"/>
<evidence type="ECO:0000256" key="1">
    <source>
        <dbReference type="SAM" id="MobiDB-lite"/>
    </source>
</evidence>
<reference evidence="2 3" key="1">
    <citation type="submission" date="2020-07" db="EMBL/GenBank/DDBJ databases">
        <title>Sequencing the genomes of 1000 actinobacteria strains.</title>
        <authorList>
            <person name="Klenk H.-P."/>
        </authorList>
    </citation>
    <scope>NUCLEOTIDE SEQUENCE [LARGE SCALE GENOMIC DNA]</scope>
    <source>
        <strain evidence="2 3">DSM 26487</strain>
    </source>
</reference>
<dbReference type="InterPro" id="IPR032584">
    <property type="entry name" value="DUF4913"/>
</dbReference>
<feature type="compositionally biased region" description="Low complexity" evidence="1">
    <location>
        <begin position="33"/>
        <end position="44"/>
    </location>
</feature>
<dbReference type="Pfam" id="PF16259">
    <property type="entry name" value="DUF4913"/>
    <property type="match status" value="1"/>
</dbReference>
<protein>
    <recommendedName>
        <fullName evidence="4">DUF4913 domain-containing protein</fullName>
    </recommendedName>
</protein>
<evidence type="ECO:0000313" key="2">
    <source>
        <dbReference type="EMBL" id="NYI81216.1"/>
    </source>
</evidence>
<organism evidence="2 3">
    <name type="scientific">Nocardioides panzhihuensis</name>
    <dbReference type="NCBI Taxonomy" id="860243"/>
    <lineage>
        <taxon>Bacteria</taxon>
        <taxon>Bacillati</taxon>
        <taxon>Actinomycetota</taxon>
        <taxon>Actinomycetes</taxon>
        <taxon>Propionibacteriales</taxon>
        <taxon>Nocardioidaceae</taxon>
        <taxon>Nocardioides</taxon>
    </lineage>
</organism>
<keyword evidence="3" id="KW-1185">Reference proteome</keyword>
<gene>
    <name evidence="2" type="ORF">BJ988_005924</name>
</gene>
<sequence>MTDPFGVDELAVDDVADGQLVDRDAPSEPDTGAAPAPAETAAEEPQPRFSSVVEFVEQWLAPMLRRRVNTKLGGADDLHWCPRWWAHEEVVDRLSATWRAWEGARIAPDPGAMAGWWLSVLDPMMAAITDRYTGPFAVCRDGHADVIAPLPLEPYTADAAAQITNAYETADAEVAYDPATGEIRNEEQS</sequence>
<dbReference type="EMBL" id="JACBZR010000002">
    <property type="protein sequence ID" value="NYI81216.1"/>
    <property type="molecule type" value="Genomic_DNA"/>
</dbReference>
<dbReference type="Proteomes" id="UP000564496">
    <property type="component" value="Unassembled WGS sequence"/>
</dbReference>
<evidence type="ECO:0008006" key="4">
    <source>
        <dbReference type="Google" id="ProtNLM"/>
    </source>
</evidence>